<evidence type="ECO:0000256" key="1">
    <source>
        <dbReference type="SAM" id="MobiDB-lite"/>
    </source>
</evidence>
<comment type="caution">
    <text evidence="3">The sequence shown here is derived from an EMBL/GenBank/DDBJ whole genome shotgun (WGS) entry which is preliminary data.</text>
</comment>
<feature type="region of interest" description="Disordered" evidence="1">
    <location>
        <begin position="42"/>
        <end position="100"/>
    </location>
</feature>
<sequence>MPSDGDCCANGQYCPSGYACSTSTGYLTCECVGSTCSQDNLDPSDNEAKSSSSINSEPSSTTSDYSYTPTSTVSGETTSTGSAVAEPVTTQEPEKKGLSQSDKIALGCGIGIGLPAALAAIVGCLIQMRG</sequence>
<dbReference type="EMBL" id="ML996112">
    <property type="protein sequence ID" value="KAF2737911.1"/>
    <property type="molecule type" value="Genomic_DNA"/>
</dbReference>
<dbReference type="AlphaFoldDB" id="A0A9P4V5X7"/>
<keyword evidence="2" id="KW-0472">Membrane</keyword>
<keyword evidence="4" id="KW-1185">Reference proteome</keyword>
<name>A0A9P4V5X7_9PLEO</name>
<protein>
    <submittedName>
        <fullName evidence="3">Uncharacterized protein</fullName>
    </submittedName>
</protein>
<keyword evidence="2" id="KW-0812">Transmembrane</keyword>
<keyword evidence="2" id="KW-1133">Transmembrane helix</keyword>
<gene>
    <name evidence="3" type="ORF">EJ04DRAFT_520697</name>
</gene>
<dbReference type="Proteomes" id="UP000799444">
    <property type="component" value="Unassembled WGS sequence"/>
</dbReference>
<evidence type="ECO:0000256" key="2">
    <source>
        <dbReference type="SAM" id="Phobius"/>
    </source>
</evidence>
<evidence type="ECO:0000313" key="4">
    <source>
        <dbReference type="Proteomes" id="UP000799444"/>
    </source>
</evidence>
<organism evidence="3 4">
    <name type="scientific">Polyplosphaeria fusca</name>
    <dbReference type="NCBI Taxonomy" id="682080"/>
    <lineage>
        <taxon>Eukaryota</taxon>
        <taxon>Fungi</taxon>
        <taxon>Dikarya</taxon>
        <taxon>Ascomycota</taxon>
        <taxon>Pezizomycotina</taxon>
        <taxon>Dothideomycetes</taxon>
        <taxon>Pleosporomycetidae</taxon>
        <taxon>Pleosporales</taxon>
        <taxon>Tetraplosphaeriaceae</taxon>
        <taxon>Polyplosphaeria</taxon>
    </lineage>
</organism>
<feature type="compositionally biased region" description="Low complexity" evidence="1">
    <location>
        <begin position="49"/>
        <end position="82"/>
    </location>
</feature>
<reference evidence="3" key="1">
    <citation type="journal article" date="2020" name="Stud. Mycol.">
        <title>101 Dothideomycetes genomes: a test case for predicting lifestyles and emergence of pathogens.</title>
        <authorList>
            <person name="Haridas S."/>
            <person name="Albert R."/>
            <person name="Binder M."/>
            <person name="Bloem J."/>
            <person name="Labutti K."/>
            <person name="Salamov A."/>
            <person name="Andreopoulos B."/>
            <person name="Baker S."/>
            <person name="Barry K."/>
            <person name="Bills G."/>
            <person name="Bluhm B."/>
            <person name="Cannon C."/>
            <person name="Castanera R."/>
            <person name="Culley D."/>
            <person name="Daum C."/>
            <person name="Ezra D."/>
            <person name="Gonzalez J."/>
            <person name="Henrissat B."/>
            <person name="Kuo A."/>
            <person name="Liang C."/>
            <person name="Lipzen A."/>
            <person name="Lutzoni F."/>
            <person name="Magnuson J."/>
            <person name="Mondo S."/>
            <person name="Nolan M."/>
            <person name="Ohm R."/>
            <person name="Pangilinan J."/>
            <person name="Park H.-J."/>
            <person name="Ramirez L."/>
            <person name="Alfaro M."/>
            <person name="Sun H."/>
            <person name="Tritt A."/>
            <person name="Yoshinaga Y."/>
            <person name="Zwiers L.-H."/>
            <person name="Turgeon B."/>
            <person name="Goodwin S."/>
            <person name="Spatafora J."/>
            <person name="Crous P."/>
            <person name="Grigoriev I."/>
        </authorList>
    </citation>
    <scope>NUCLEOTIDE SEQUENCE</scope>
    <source>
        <strain evidence="3">CBS 125425</strain>
    </source>
</reference>
<accession>A0A9P4V5X7</accession>
<proteinExistence type="predicted"/>
<evidence type="ECO:0000313" key="3">
    <source>
        <dbReference type="EMBL" id="KAF2737911.1"/>
    </source>
</evidence>
<feature type="transmembrane region" description="Helical" evidence="2">
    <location>
        <begin position="104"/>
        <end position="128"/>
    </location>
</feature>